<name>A0A0A2V6A4_PARBA</name>
<dbReference type="AlphaFoldDB" id="A0A0A2V6A4"/>
<dbReference type="GeneID" id="26970332"/>
<dbReference type="VEuPathDB" id="FungiDB:PAAG_11270"/>
<keyword evidence="2" id="KW-1185">Reference proteome</keyword>
<dbReference type="HOGENOM" id="CLU_2655143_0_0_1"/>
<protein>
    <submittedName>
        <fullName evidence="1">Uncharacterized protein</fullName>
    </submittedName>
</protein>
<evidence type="ECO:0000313" key="2">
    <source>
        <dbReference type="Proteomes" id="UP000002059"/>
    </source>
</evidence>
<evidence type="ECO:0000313" key="1">
    <source>
        <dbReference type="EMBL" id="KGQ01882.1"/>
    </source>
</evidence>
<dbReference type="RefSeq" id="XP_015703369.1">
    <property type="nucleotide sequence ID" value="XM_015846947.1"/>
</dbReference>
<dbReference type="KEGG" id="pbl:PAAG_11270"/>
<dbReference type="Proteomes" id="UP000002059">
    <property type="component" value="Partially assembled WGS sequence"/>
</dbReference>
<sequence length="76" mass="8292">METAAIHIAYIHYPHFLQVHAAAALPAALSQPPPNLVRYETNHGTGLLEGSSDQSHDEATLTTAWCVVEMDEPLIE</sequence>
<accession>A0A0A2V6A4</accession>
<reference evidence="1 2" key="1">
    <citation type="journal article" date="2011" name="PLoS Genet.">
        <title>Comparative genomic analysis of human fungal pathogens causing paracoccidioidomycosis.</title>
        <authorList>
            <person name="Desjardins C.A."/>
            <person name="Champion M.D."/>
            <person name="Holder J.W."/>
            <person name="Muszewska A."/>
            <person name="Goldberg J."/>
            <person name="Bailao A.M."/>
            <person name="Brigido M.M."/>
            <person name="Ferreira M.E."/>
            <person name="Garcia A.M."/>
            <person name="Grynberg M."/>
            <person name="Gujja S."/>
            <person name="Heiman D.I."/>
            <person name="Henn M.R."/>
            <person name="Kodira C.D."/>
            <person name="Leon-Narvaez H."/>
            <person name="Longo L.V."/>
            <person name="Ma L.J."/>
            <person name="Malavazi I."/>
            <person name="Matsuo A.L."/>
            <person name="Morais F.V."/>
            <person name="Pereira M."/>
            <person name="Rodriguez-Brito S."/>
            <person name="Sakthikumar S."/>
            <person name="Salem-Izacc S.M."/>
            <person name="Sykes S.M."/>
            <person name="Teixeira M.M."/>
            <person name="Vallejo M.C."/>
            <person name="Walter M.E."/>
            <person name="Yandava C."/>
            <person name="Young S."/>
            <person name="Zeng Q."/>
            <person name="Zucker J."/>
            <person name="Felipe M.S."/>
            <person name="Goldman G.H."/>
            <person name="Haas B.J."/>
            <person name="McEwen J.G."/>
            <person name="Nino-Vega G."/>
            <person name="Puccia R."/>
            <person name="San-Blas G."/>
            <person name="Soares C.M."/>
            <person name="Birren B.W."/>
            <person name="Cuomo C.A."/>
        </authorList>
    </citation>
    <scope>NUCLEOTIDE SEQUENCE [LARGE SCALE GENOMIC DNA]</scope>
    <source>
        <strain evidence="2">ATCC MYA-826 / Pb01</strain>
    </source>
</reference>
<dbReference type="EMBL" id="KN293994">
    <property type="protein sequence ID" value="KGQ01882.1"/>
    <property type="molecule type" value="Genomic_DNA"/>
</dbReference>
<gene>
    <name evidence="1" type="ORF">PAAG_11270</name>
</gene>
<organism evidence="1 2">
    <name type="scientific">Paracoccidioides lutzii (strain ATCC MYA-826 / Pb01)</name>
    <name type="common">Paracoccidioides brasiliensis</name>
    <dbReference type="NCBI Taxonomy" id="502779"/>
    <lineage>
        <taxon>Eukaryota</taxon>
        <taxon>Fungi</taxon>
        <taxon>Dikarya</taxon>
        <taxon>Ascomycota</taxon>
        <taxon>Pezizomycotina</taxon>
        <taxon>Eurotiomycetes</taxon>
        <taxon>Eurotiomycetidae</taxon>
        <taxon>Onygenales</taxon>
        <taxon>Ajellomycetaceae</taxon>
        <taxon>Paracoccidioides</taxon>
    </lineage>
</organism>
<proteinExistence type="predicted"/>